<name>A0A381V271_9ZZZZ</name>
<dbReference type="EMBL" id="UINC01007547">
    <property type="protein sequence ID" value="SVA33938.1"/>
    <property type="molecule type" value="Genomic_DNA"/>
</dbReference>
<protein>
    <submittedName>
        <fullName evidence="1">Uncharacterized protein</fullName>
    </submittedName>
</protein>
<sequence>VNIPSRLKSKKGWLARLTSVLGITVVLSVSVSGCRLELSADATRLSPSINEIQGFLDRDRVRRARDEANILARRHANPSSDLVYGWALWRNGEVYGAESRFRRVVEAGLDEGSIGLAAVYASEANWPQVVKLASGKSSGTAYALLASAAWARGEADTAASELLAWNQVEPATARGRAAGSMAVAIRRFQGPPQQWNGDAVVLPIREIAEGTWVVEAKIDSEPALLKIDPTFRQSIVSERFATAASIVVDGPKNEAGLTASNRWPSIMGARQAALMQLELGTVMVRNLIVAVSDLTDDFDGVLGADVLSTARWSLSLADAEMMFSPPAQTVVADELSRGFEGRTIAWLRARVIREGLGAQILLFPRIANKVVAAGIDLSGISRLDSDLLPVAAGSGIAAAQLTLGGWRGDVRWHPASLTGWAIDGGVAPIAVIGANSIDSWALHWYPETQQLRVDVLPLSDGQQDGPMIQSSSLSQEFLH</sequence>
<feature type="non-terminal residue" evidence="1">
    <location>
        <position position="1"/>
    </location>
</feature>
<dbReference type="Gene3D" id="2.40.70.10">
    <property type="entry name" value="Acid Proteases"/>
    <property type="match status" value="1"/>
</dbReference>
<gene>
    <name evidence="1" type="ORF">METZ01_LOCUS86792</name>
</gene>
<evidence type="ECO:0000313" key="1">
    <source>
        <dbReference type="EMBL" id="SVA33938.1"/>
    </source>
</evidence>
<proteinExistence type="predicted"/>
<organism evidence="1">
    <name type="scientific">marine metagenome</name>
    <dbReference type="NCBI Taxonomy" id="408172"/>
    <lineage>
        <taxon>unclassified sequences</taxon>
        <taxon>metagenomes</taxon>
        <taxon>ecological metagenomes</taxon>
    </lineage>
</organism>
<reference evidence="1" key="1">
    <citation type="submission" date="2018-05" db="EMBL/GenBank/DDBJ databases">
        <authorList>
            <person name="Lanie J.A."/>
            <person name="Ng W.-L."/>
            <person name="Kazmierczak K.M."/>
            <person name="Andrzejewski T.M."/>
            <person name="Davidsen T.M."/>
            <person name="Wayne K.J."/>
            <person name="Tettelin H."/>
            <person name="Glass J.I."/>
            <person name="Rusch D."/>
            <person name="Podicherti R."/>
            <person name="Tsui H.-C.T."/>
            <person name="Winkler M.E."/>
        </authorList>
    </citation>
    <scope>NUCLEOTIDE SEQUENCE</scope>
</reference>
<dbReference type="InterPro" id="IPR021109">
    <property type="entry name" value="Peptidase_aspartic_dom_sf"/>
</dbReference>
<dbReference type="AlphaFoldDB" id="A0A381V271"/>
<accession>A0A381V271</accession>